<feature type="compositionally biased region" description="Basic and acidic residues" evidence="1">
    <location>
        <begin position="94"/>
        <end position="104"/>
    </location>
</feature>
<dbReference type="EMBL" id="PDEQ01000012">
    <property type="protein sequence ID" value="PEN11067.1"/>
    <property type="molecule type" value="Genomic_DNA"/>
</dbReference>
<evidence type="ECO:0000313" key="3">
    <source>
        <dbReference type="EMBL" id="PEN11067.1"/>
    </source>
</evidence>
<comment type="caution">
    <text evidence="3">The sequence shown here is derived from an EMBL/GenBank/DDBJ whole genome shotgun (WGS) entry which is preliminary data.</text>
</comment>
<proteinExistence type="predicted"/>
<evidence type="ECO:0000256" key="2">
    <source>
        <dbReference type="SAM" id="Phobius"/>
    </source>
</evidence>
<name>A0A2A8CTG2_9BACT</name>
<dbReference type="RefSeq" id="WP_098078902.1">
    <property type="nucleotide sequence ID" value="NZ_PDEQ01000012.1"/>
</dbReference>
<accession>A0A2A8CTG2</accession>
<evidence type="ECO:0000256" key="1">
    <source>
        <dbReference type="SAM" id="MobiDB-lite"/>
    </source>
</evidence>
<dbReference type="AlphaFoldDB" id="A0A2A8CTG2"/>
<feature type="region of interest" description="Disordered" evidence="1">
    <location>
        <begin position="58"/>
        <end position="104"/>
    </location>
</feature>
<dbReference type="OrthoDB" id="1519665at2"/>
<keyword evidence="2" id="KW-0472">Membrane</keyword>
<feature type="transmembrane region" description="Helical" evidence="2">
    <location>
        <begin position="37"/>
        <end position="54"/>
    </location>
</feature>
<protein>
    <submittedName>
        <fullName evidence="3">Uncharacterized protein</fullName>
    </submittedName>
</protein>
<organism evidence="3 4">
    <name type="scientific">Longibacter salinarum</name>
    <dbReference type="NCBI Taxonomy" id="1850348"/>
    <lineage>
        <taxon>Bacteria</taxon>
        <taxon>Pseudomonadati</taxon>
        <taxon>Rhodothermota</taxon>
        <taxon>Rhodothermia</taxon>
        <taxon>Rhodothermales</taxon>
        <taxon>Salisaetaceae</taxon>
        <taxon>Longibacter</taxon>
    </lineage>
</organism>
<feature type="compositionally biased region" description="Basic and acidic residues" evidence="1">
    <location>
        <begin position="58"/>
        <end position="76"/>
    </location>
</feature>
<keyword evidence="2" id="KW-1133">Transmembrane helix</keyword>
<keyword evidence="4" id="KW-1185">Reference proteome</keyword>
<keyword evidence="2" id="KW-0812">Transmembrane</keyword>
<dbReference type="Proteomes" id="UP000220102">
    <property type="component" value="Unassembled WGS sequence"/>
</dbReference>
<reference evidence="3 4" key="1">
    <citation type="submission" date="2017-10" db="EMBL/GenBank/DDBJ databases">
        <title>Draft genome of Longibacter Salinarum.</title>
        <authorList>
            <person name="Goh K.M."/>
            <person name="Shamsir M.S."/>
            <person name="Lim S.W."/>
        </authorList>
    </citation>
    <scope>NUCLEOTIDE SEQUENCE [LARGE SCALE GENOMIC DNA]</scope>
    <source>
        <strain evidence="3 4">KCTC 52045</strain>
    </source>
</reference>
<gene>
    <name evidence="3" type="ORF">CRI94_16735</name>
</gene>
<sequence length="104" mass="11501">MKRFLSLALAAIGAWVLVSFGGAMIDTARAEFWTQSLMWSLVTTLVLAPVLILMSTRSDTKSAEPETQPEAEKDQPDAFVPEESDRMRSLWPEDASKKGDKEVA</sequence>
<evidence type="ECO:0000313" key="4">
    <source>
        <dbReference type="Proteomes" id="UP000220102"/>
    </source>
</evidence>